<feature type="domain" description="Flagellin C-terminal" evidence="6">
    <location>
        <begin position="228"/>
        <end position="309"/>
    </location>
</feature>
<dbReference type="InterPro" id="IPR013384">
    <property type="entry name" value="Flagell_FlgL"/>
</dbReference>
<organism evidence="7 8">
    <name type="scientific">Neomoorella glycerini</name>
    <dbReference type="NCBI Taxonomy" id="55779"/>
    <lineage>
        <taxon>Bacteria</taxon>
        <taxon>Bacillati</taxon>
        <taxon>Bacillota</taxon>
        <taxon>Clostridia</taxon>
        <taxon>Neomoorellales</taxon>
        <taxon>Neomoorellaceae</taxon>
        <taxon>Neomoorella</taxon>
    </lineage>
</organism>
<dbReference type="GO" id="GO:0009424">
    <property type="term" value="C:bacterial-type flagellum hook"/>
    <property type="evidence" value="ECO:0007669"/>
    <property type="project" value="InterPro"/>
</dbReference>
<evidence type="ECO:0000256" key="1">
    <source>
        <dbReference type="ARBA" id="ARBA00004365"/>
    </source>
</evidence>
<sequence length="310" mass="34678">MRVTNRMLNNNVIRNINRNLEIMSRTQEQMSSGKAVSRPSDDPIVVARVLAFKTSIAANDQYKKNMEDARGWLDASERALDMATATLQRARELAVYGANGTMPDESMEALAAEVDQLIDEMVQIGNTSYGGRFLFAGTDTPEAPFERITDNTDPEFPVKYNGDTQKLDWEVAPQVTITVNENGKYVFNQAIDTNGDNTADKGIFKLLYELYEALKNHNNTQVSNTLGQFDQAIDHILDIRATLGARSNRLEMATSRLDDTQIGLTKTMSKLEDIDLAETVMNYKNQENVYRASLATGAMVLQPSLIDYLR</sequence>
<accession>A0A6I5ZSV0</accession>
<gene>
    <name evidence="7" type="primary">flgL</name>
    <name evidence="7" type="ORF">MGLY_21970</name>
</gene>
<dbReference type="Gene3D" id="1.20.1330.10">
    <property type="entry name" value="f41 fragment of flagellin, N-terminal domain"/>
    <property type="match status" value="1"/>
</dbReference>
<comment type="subcellular location">
    <subcellularLocation>
        <location evidence="1">Bacterial flagellum</location>
    </subcellularLocation>
</comment>
<protein>
    <submittedName>
        <fullName evidence="7">Flagellar hook-associated protein 3</fullName>
    </submittedName>
</protein>
<keyword evidence="3" id="KW-0975">Bacterial flagellum</keyword>
<dbReference type="EMBL" id="CP046244">
    <property type="protein sequence ID" value="QGP92806.1"/>
    <property type="molecule type" value="Genomic_DNA"/>
</dbReference>
<evidence type="ECO:0000256" key="2">
    <source>
        <dbReference type="ARBA" id="ARBA00005709"/>
    </source>
</evidence>
<dbReference type="OrthoDB" id="9758307at2"/>
<dbReference type="SUPFAM" id="SSF64518">
    <property type="entry name" value="Phase 1 flagellin"/>
    <property type="match status" value="1"/>
</dbReference>
<dbReference type="Pfam" id="PF00669">
    <property type="entry name" value="Flagellin_N"/>
    <property type="match status" value="1"/>
</dbReference>
<dbReference type="InterPro" id="IPR046358">
    <property type="entry name" value="Flagellin_C"/>
</dbReference>
<feature type="coiled-coil region" evidence="4">
    <location>
        <begin position="73"/>
        <end position="127"/>
    </location>
</feature>
<feature type="domain" description="Flagellin N-terminal" evidence="5">
    <location>
        <begin position="5"/>
        <end position="140"/>
    </location>
</feature>
<dbReference type="AlphaFoldDB" id="A0A6I5ZSV0"/>
<evidence type="ECO:0000259" key="6">
    <source>
        <dbReference type="Pfam" id="PF00700"/>
    </source>
</evidence>
<dbReference type="Proteomes" id="UP000425916">
    <property type="component" value="Chromosome"/>
</dbReference>
<dbReference type="Pfam" id="PF00700">
    <property type="entry name" value="Flagellin_C"/>
    <property type="match status" value="1"/>
</dbReference>
<dbReference type="RefSeq" id="WP_156273793.1">
    <property type="nucleotide sequence ID" value="NZ_CP046244.1"/>
</dbReference>
<keyword evidence="7" id="KW-0966">Cell projection</keyword>
<keyword evidence="7" id="KW-0282">Flagellum</keyword>
<evidence type="ECO:0000313" key="8">
    <source>
        <dbReference type="Proteomes" id="UP000425916"/>
    </source>
</evidence>
<dbReference type="PANTHER" id="PTHR42792:SF1">
    <property type="entry name" value="FLAGELLAR HOOK-ASSOCIATED PROTEIN 3"/>
    <property type="match status" value="1"/>
</dbReference>
<reference evidence="7 8" key="1">
    <citation type="submission" date="2019-11" db="EMBL/GenBank/DDBJ databases">
        <title>Genome sequence of Moorella glycerini DSM11254.</title>
        <authorList>
            <person name="Poehlein A."/>
            <person name="Boeer T."/>
            <person name="Daniel R."/>
        </authorList>
    </citation>
    <scope>NUCLEOTIDE SEQUENCE [LARGE SCALE GENOMIC DNA]</scope>
    <source>
        <strain evidence="7 8">DSM 11254</strain>
    </source>
</reference>
<dbReference type="NCBIfam" id="TIGR02550">
    <property type="entry name" value="flagell_flgL"/>
    <property type="match status" value="1"/>
</dbReference>
<proteinExistence type="inferred from homology"/>
<name>A0A6I5ZSV0_9FIRM</name>
<dbReference type="InterPro" id="IPR001492">
    <property type="entry name" value="Flagellin"/>
</dbReference>
<evidence type="ECO:0000313" key="7">
    <source>
        <dbReference type="EMBL" id="QGP92806.1"/>
    </source>
</evidence>
<dbReference type="PANTHER" id="PTHR42792">
    <property type="entry name" value="FLAGELLIN"/>
    <property type="match status" value="1"/>
</dbReference>
<keyword evidence="8" id="KW-1185">Reference proteome</keyword>
<evidence type="ECO:0000256" key="4">
    <source>
        <dbReference type="SAM" id="Coils"/>
    </source>
</evidence>
<comment type="similarity">
    <text evidence="2">Belongs to the bacterial flagellin family.</text>
</comment>
<keyword evidence="7" id="KW-0969">Cilium</keyword>
<evidence type="ECO:0000256" key="3">
    <source>
        <dbReference type="ARBA" id="ARBA00023143"/>
    </source>
</evidence>
<evidence type="ECO:0000259" key="5">
    <source>
        <dbReference type="Pfam" id="PF00669"/>
    </source>
</evidence>
<keyword evidence="4" id="KW-0175">Coiled coil</keyword>
<dbReference type="GO" id="GO:0071973">
    <property type="term" value="P:bacterial-type flagellum-dependent cell motility"/>
    <property type="evidence" value="ECO:0007669"/>
    <property type="project" value="InterPro"/>
</dbReference>
<dbReference type="InterPro" id="IPR001029">
    <property type="entry name" value="Flagellin_N"/>
</dbReference>
<dbReference type="GO" id="GO:0005198">
    <property type="term" value="F:structural molecule activity"/>
    <property type="evidence" value="ECO:0007669"/>
    <property type="project" value="InterPro"/>
</dbReference>